<protein>
    <submittedName>
        <fullName evidence="1">Uncharacterized protein</fullName>
    </submittedName>
</protein>
<accession>A0DEJ8</accession>
<name>A0DEJ8_PARTE</name>
<dbReference type="RefSeq" id="XP_001448862.1">
    <property type="nucleotide sequence ID" value="XM_001448825.1"/>
</dbReference>
<proteinExistence type="predicted"/>
<organism evidence="1 2">
    <name type="scientific">Paramecium tetraurelia</name>
    <dbReference type="NCBI Taxonomy" id="5888"/>
    <lineage>
        <taxon>Eukaryota</taxon>
        <taxon>Sar</taxon>
        <taxon>Alveolata</taxon>
        <taxon>Ciliophora</taxon>
        <taxon>Intramacronucleata</taxon>
        <taxon>Oligohymenophorea</taxon>
        <taxon>Peniculida</taxon>
        <taxon>Parameciidae</taxon>
        <taxon>Paramecium</taxon>
    </lineage>
</organism>
<dbReference type="InParanoid" id="A0DEJ8"/>
<sequence>MMYKENRMNIDKIGSKIKEWEQLSQHFLDFDIIITLILRLQSFNVNKQLSDLTHRSKHQDLIENYHKLKCHENDYSMRYLLLQPYYNIFIIDPQLMIGNMICRQNNNIIPKKQKIRELYFCLLIPIVPMATLKIQSRELIMAIVNVTVVNLFKPSSLIAFTINKNTPPNQ</sequence>
<evidence type="ECO:0000313" key="1">
    <source>
        <dbReference type="EMBL" id="CAK81465.1"/>
    </source>
</evidence>
<dbReference type="HOGENOM" id="CLU_1573674_0_0_1"/>
<dbReference type="KEGG" id="ptm:GSPATT00016291001"/>
<dbReference type="AlphaFoldDB" id="A0DEJ8"/>
<evidence type="ECO:0000313" key="2">
    <source>
        <dbReference type="Proteomes" id="UP000000600"/>
    </source>
</evidence>
<keyword evidence="2" id="KW-1185">Reference proteome</keyword>
<dbReference type="OrthoDB" id="10561876at2759"/>
<dbReference type="Proteomes" id="UP000000600">
    <property type="component" value="Unassembled WGS sequence"/>
</dbReference>
<gene>
    <name evidence="1" type="ORF">GSPATT00016291001</name>
</gene>
<dbReference type="EMBL" id="CT868407">
    <property type="protein sequence ID" value="CAK81465.1"/>
    <property type="molecule type" value="Genomic_DNA"/>
</dbReference>
<dbReference type="GeneID" id="5034647"/>
<reference evidence="1 2" key="1">
    <citation type="journal article" date="2006" name="Nature">
        <title>Global trends of whole-genome duplications revealed by the ciliate Paramecium tetraurelia.</title>
        <authorList>
            <consortium name="Genoscope"/>
            <person name="Aury J.-M."/>
            <person name="Jaillon O."/>
            <person name="Duret L."/>
            <person name="Noel B."/>
            <person name="Jubin C."/>
            <person name="Porcel B.M."/>
            <person name="Segurens B."/>
            <person name="Daubin V."/>
            <person name="Anthouard V."/>
            <person name="Aiach N."/>
            <person name="Arnaiz O."/>
            <person name="Billaut A."/>
            <person name="Beisson J."/>
            <person name="Blanc I."/>
            <person name="Bouhouche K."/>
            <person name="Camara F."/>
            <person name="Duharcourt S."/>
            <person name="Guigo R."/>
            <person name="Gogendeau D."/>
            <person name="Katinka M."/>
            <person name="Keller A.-M."/>
            <person name="Kissmehl R."/>
            <person name="Klotz C."/>
            <person name="Koll F."/>
            <person name="Le Moue A."/>
            <person name="Lepere C."/>
            <person name="Malinsky S."/>
            <person name="Nowacki M."/>
            <person name="Nowak J.K."/>
            <person name="Plattner H."/>
            <person name="Poulain J."/>
            <person name="Ruiz F."/>
            <person name="Serrano V."/>
            <person name="Zagulski M."/>
            <person name="Dessen P."/>
            <person name="Betermier M."/>
            <person name="Weissenbach J."/>
            <person name="Scarpelli C."/>
            <person name="Schachter V."/>
            <person name="Sperling L."/>
            <person name="Meyer E."/>
            <person name="Cohen J."/>
            <person name="Wincker P."/>
        </authorList>
    </citation>
    <scope>NUCLEOTIDE SEQUENCE [LARGE SCALE GENOMIC DNA]</scope>
    <source>
        <strain evidence="1 2">Stock d4-2</strain>
    </source>
</reference>